<reference evidence="4 5" key="1">
    <citation type="submission" date="2022-12" db="EMBL/GenBank/DDBJ databases">
        <title>Sphingomonas abieness sp. nov., an endophytic bacterium isolated from Abies koreana.</title>
        <authorList>
            <person name="Jiang L."/>
            <person name="Lee J."/>
        </authorList>
    </citation>
    <scope>NUCLEOTIDE SEQUENCE [LARGE SCALE GENOMIC DNA]</scope>
    <source>
        <strain evidence="5">PAMB 00755</strain>
    </source>
</reference>
<evidence type="ECO:0000313" key="4">
    <source>
        <dbReference type="EMBL" id="WBO20751.1"/>
    </source>
</evidence>
<dbReference type="PANTHER" id="PTHR44169">
    <property type="entry name" value="NADPH-DEPENDENT 1-ACYLDIHYDROXYACETONE PHOSPHATE REDUCTASE"/>
    <property type="match status" value="1"/>
</dbReference>
<dbReference type="PANTHER" id="PTHR44169:SF6">
    <property type="entry name" value="NADPH-DEPENDENT 1-ACYLDIHYDROXYACETONE PHOSPHATE REDUCTASE"/>
    <property type="match status" value="1"/>
</dbReference>
<evidence type="ECO:0000256" key="3">
    <source>
        <dbReference type="RuleBase" id="RU000363"/>
    </source>
</evidence>
<dbReference type="EMBL" id="CP115174">
    <property type="protein sequence ID" value="WBO20751.1"/>
    <property type="molecule type" value="Genomic_DNA"/>
</dbReference>
<protein>
    <submittedName>
        <fullName evidence="4">SDR family oxidoreductase</fullName>
    </submittedName>
</protein>
<dbReference type="RefSeq" id="WP_270075401.1">
    <property type="nucleotide sequence ID" value="NZ_CP115174.1"/>
</dbReference>
<dbReference type="PRINTS" id="PR00080">
    <property type="entry name" value="SDRFAMILY"/>
</dbReference>
<dbReference type="Gene3D" id="3.40.50.720">
    <property type="entry name" value="NAD(P)-binding Rossmann-like Domain"/>
    <property type="match status" value="1"/>
</dbReference>
<organism evidence="4 5">
    <name type="scientific">Sphingomonas abietis</name>
    <dbReference type="NCBI Taxonomy" id="3012344"/>
    <lineage>
        <taxon>Bacteria</taxon>
        <taxon>Pseudomonadati</taxon>
        <taxon>Pseudomonadota</taxon>
        <taxon>Alphaproteobacteria</taxon>
        <taxon>Sphingomonadales</taxon>
        <taxon>Sphingomonadaceae</taxon>
        <taxon>Sphingomonas</taxon>
    </lineage>
</organism>
<keyword evidence="5" id="KW-1185">Reference proteome</keyword>
<keyword evidence="2" id="KW-0560">Oxidoreductase</keyword>
<evidence type="ECO:0000256" key="2">
    <source>
        <dbReference type="ARBA" id="ARBA00023002"/>
    </source>
</evidence>
<proteinExistence type="inferred from homology"/>
<dbReference type="NCBIfam" id="NF006119">
    <property type="entry name" value="PRK08264.1-5"/>
    <property type="match status" value="1"/>
</dbReference>
<dbReference type="InterPro" id="IPR036291">
    <property type="entry name" value="NAD(P)-bd_dom_sf"/>
</dbReference>
<gene>
    <name evidence="4" type="ORF">PBT88_11050</name>
</gene>
<comment type="similarity">
    <text evidence="1 3">Belongs to the short-chain dehydrogenases/reductases (SDR) family.</text>
</comment>
<accession>A0ABY7NML7</accession>
<sequence>MNLSSSKPVATLAGRTVLITGANGGLGEQFVYQALERGAAKVYAAARTPKSWGDPRIQPLALDITDADAVIGAVAAAADVDMLINNAAIAPAEDTLFGPEDEARRIFETNFFGTLRVATAFAPVLAAHGGGTLVNILSSSVWVSLPTIYAASKAAAWSATNGLRFALEGQGTQVVGLLVGMIDTPMSGQYDVPKSSPEHVVSLAYDGIASGALEVLADDQTRDLKSRLSTHAEDHYPWLHGALRAFLGS</sequence>
<dbReference type="PRINTS" id="PR00081">
    <property type="entry name" value="GDHRDH"/>
</dbReference>
<evidence type="ECO:0000256" key="1">
    <source>
        <dbReference type="ARBA" id="ARBA00006484"/>
    </source>
</evidence>
<dbReference type="InterPro" id="IPR002347">
    <property type="entry name" value="SDR_fam"/>
</dbReference>
<name>A0ABY7NML7_9SPHN</name>
<dbReference type="Pfam" id="PF00106">
    <property type="entry name" value="adh_short"/>
    <property type="match status" value="1"/>
</dbReference>
<dbReference type="Proteomes" id="UP001210865">
    <property type="component" value="Chromosome"/>
</dbReference>
<dbReference type="SUPFAM" id="SSF51735">
    <property type="entry name" value="NAD(P)-binding Rossmann-fold domains"/>
    <property type="match status" value="1"/>
</dbReference>
<evidence type="ECO:0000313" key="5">
    <source>
        <dbReference type="Proteomes" id="UP001210865"/>
    </source>
</evidence>